<protein>
    <submittedName>
        <fullName evidence="1">Uncharacterized protein</fullName>
    </submittedName>
</protein>
<evidence type="ECO:0000313" key="1">
    <source>
        <dbReference type="EMBL" id="QEM41094.1"/>
    </source>
</evidence>
<organism evidence="1 2">
    <name type="scientific">Pseudomonas phage Zuri</name>
    <dbReference type="NCBI Taxonomy" id="2604899"/>
    <lineage>
        <taxon>Viruses</taxon>
        <taxon>Duplodnaviria</taxon>
        <taxon>Heunggongvirae</taxon>
        <taxon>Uroviricota</taxon>
        <taxon>Caudoviricetes</taxon>
        <taxon>Schitoviridae</taxon>
        <taxon>Zurivirus</taxon>
        <taxon>Zurivirus zuri</taxon>
    </lineage>
</organism>
<gene>
    <name evidence="1" type="ORF">Zuri_100</name>
</gene>
<keyword evidence="2" id="KW-1185">Reference proteome</keyword>
<dbReference type="EMBL" id="MK863032">
    <property type="protein sequence ID" value="QEM41094.1"/>
    <property type="molecule type" value="Genomic_DNA"/>
</dbReference>
<reference evidence="1" key="1">
    <citation type="submission" date="2019-04" db="EMBL/GenBank/DDBJ databases">
        <authorList>
            <person name="Assadpour T."/>
            <person name="Ahmed J."/>
            <person name="Anderson S."/>
            <person name="Espinosa K."/>
            <person name="Gadsden T."/>
            <person name="Graham A."/>
            <person name="Hajjar W."/>
            <person name="Howard T."/>
            <person name="Lacafta O."/>
            <person name="Matney K."/>
            <person name="Matsen K."/>
            <person name="Osu J."/>
            <person name="Rupe E."/>
            <person name="Sang H."/>
            <person name="Wadi S."/>
            <person name="McNeal J."/>
            <person name="Temple L."/>
        </authorList>
    </citation>
    <scope>NUCLEOTIDE SEQUENCE [LARGE SCALE GENOMIC DNA]</scope>
</reference>
<proteinExistence type="predicted"/>
<sequence length="84" mass="9708">MRVHIQYAPGLTNDDVWGEYTMEQFFKAFAMEKLGVLSQEEKDMLLGSALIFGSRCQLDITVLPDFSFEVYQKTGVDYYVQVRV</sequence>
<evidence type="ECO:0000313" key="2">
    <source>
        <dbReference type="Proteomes" id="UP000322075"/>
    </source>
</evidence>
<name>A0A5C1K6R4_9CAUD</name>
<accession>A0A5C1K6R4</accession>
<dbReference type="Proteomes" id="UP000322075">
    <property type="component" value="Segment"/>
</dbReference>